<dbReference type="Gene3D" id="3.40.50.720">
    <property type="entry name" value="NAD(P)-binding Rossmann-like Domain"/>
    <property type="match status" value="1"/>
</dbReference>
<dbReference type="PROSITE" id="PS00061">
    <property type="entry name" value="ADH_SHORT"/>
    <property type="match status" value="1"/>
</dbReference>
<organism evidence="4">
    <name type="scientific">Culex pipiens</name>
    <name type="common">House mosquito</name>
    <dbReference type="NCBI Taxonomy" id="7175"/>
    <lineage>
        <taxon>Eukaryota</taxon>
        <taxon>Metazoa</taxon>
        <taxon>Ecdysozoa</taxon>
        <taxon>Arthropoda</taxon>
        <taxon>Hexapoda</taxon>
        <taxon>Insecta</taxon>
        <taxon>Pterygota</taxon>
        <taxon>Neoptera</taxon>
        <taxon>Endopterygota</taxon>
        <taxon>Diptera</taxon>
        <taxon>Nematocera</taxon>
        <taxon>Culicoidea</taxon>
        <taxon>Culicidae</taxon>
        <taxon>Culicinae</taxon>
        <taxon>Culicini</taxon>
        <taxon>Culex</taxon>
        <taxon>Culex</taxon>
    </lineage>
</organism>
<dbReference type="PANTHER" id="PTHR44269">
    <property type="entry name" value="DEHYDROGENASE/REDUCTASE SDR FAMILY MEMBER 7-RELATED"/>
    <property type="match status" value="1"/>
</dbReference>
<dbReference type="EMBL" id="HBUE01193799">
    <property type="protein sequence ID" value="CAG6526573.1"/>
    <property type="molecule type" value="Transcribed_RNA"/>
</dbReference>
<name>A0A8D8F505_CULPI</name>
<evidence type="ECO:0000313" key="4">
    <source>
        <dbReference type="EMBL" id="CAG6458621.1"/>
    </source>
</evidence>
<proteinExistence type="inferred from homology"/>
<dbReference type="PRINTS" id="PR00081">
    <property type="entry name" value="GDHRDH"/>
</dbReference>
<dbReference type="InterPro" id="IPR020904">
    <property type="entry name" value="Sc_DH/Rdtase_CS"/>
</dbReference>
<dbReference type="Pfam" id="PF00106">
    <property type="entry name" value="adh_short"/>
    <property type="match status" value="1"/>
</dbReference>
<accession>A0A8D8F505</accession>
<sequence>MFLFSLVGLCVIVYYIIHFLVFYYLDSDLELYLLSKLGKPIDTLRGKVVWITGASSGIGRDLAIVLAKHGVRLCLSSRKQSDLFKVKQECVEASRGYLHANDVLVLPMDMLEIDNHKKCFDKVIDYFKTLDILVNNAGRSQRAEWNTIQLKVDRELFELDVFAVVNLSRIALNFFLKKNIQGHIAVTSSVTGLVGFPNSATYTAAKHALHGYFETLRNEPFECNVTIFCPGPTATNFLQECFTDTPGAKYNQSVQPEDKRMTSARCGYLYAVALANKTHLSWVGNFPINAICYIGCYYPNVKKLALKIVGMRRLNQVRDSR</sequence>
<keyword evidence="3" id="KW-1133">Transmembrane helix</keyword>
<feature type="transmembrane region" description="Helical" evidence="3">
    <location>
        <begin position="6"/>
        <end position="25"/>
    </location>
</feature>
<dbReference type="GO" id="GO:0016491">
    <property type="term" value="F:oxidoreductase activity"/>
    <property type="evidence" value="ECO:0007669"/>
    <property type="project" value="UniProtKB-KW"/>
</dbReference>
<reference evidence="4" key="1">
    <citation type="submission" date="2021-05" db="EMBL/GenBank/DDBJ databases">
        <authorList>
            <person name="Alioto T."/>
            <person name="Alioto T."/>
            <person name="Gomez Garrido J."/>
        </authorList>
    </citation>
    <scope>NUCLEOTIDE SEQUENCE</scope>
</reference>
<comment type="similarity">
    <text evidence="2">Belongs to the short-chain dehydrogenases/reductases (SDR) family.</text>
</comment>
<dbReference type="AlphaFoldDB" id="A0A8D8F505"/>
<evidence type="ECO:0000256" key="2">
    <source>
        <dbReference type="RuleBase" id="RU000363"/>
    </source>
</evidence>
<keyword evidence="1" id="KW-0560">Oxidoreductase</keyword>
<dbReference type="InterPro" id="IPR053011">
    <property type="entry name" value="SDR_family_member_7"/>
</dbReference>
<keyword evidence="3" id="KW-0812">Transmembrane</keyword>
<dbReference type="EMBL" id="HBUE01035705">
    <property type="protein sequence ID" value="CAG6458621.1"/>
    <property type="molecule type" value="Transcribed_RNA"/>
</dbReference>
<evidence type="ECO:0000256" key="1">
    <source>
        <dbReference type="ARBA" id="ARBA00023002"/>
    </source>
</evidence>
<dbReference type="InterPro" id="IPR036291">
    <property type="entry name" value="NAD(P)-bd_dom_sf"/>
</dbReference>
<dbReference type="SUPFAM" id="SSF51735">
    <property type="entry name" value="NAD(P)-binding Rossmann-fold domains"/>
    <property type="match status" value="1"/>
</dbReference>
<evidence type="ECO:0000256" key="3">
    <source>
        <dbReference type="SAM" id="Phobius"/>
    </source>
</evidence>
<dbReference type="InterPro" id="IPR002347">
    <property type="entry name" value="SDR_fam"/>
</dbReference>
<dbReference type="PANTHER" id="PTHR44269:SF1">
    <property type="entry name" value="DEHYDROGENASE_REDUCTASE SDR FAMILY MEMBER 7"/>
    <property type="match status" value="1"/>
</dbReference>
<protein>
    <submittedName>
        <fullName evidence="4">Dehydrogenase/reductase SDR family member 7</fullName>
    </submittedName>
</protein>
<dbReference type="EMBL" id="HBUE01299764">
    <property type="protein sequence ID" value="CAG6578287.1"/>
    <property type="molecule type" value="Transcribed_RNA"/>
</dbReference>
<keyword evidence="3" id="KW-0472">Membrane</keyword>
<dbReference type="PRINTS" id="PR00080">
    <property type="entry name" value="SDRFAMILY"/>
</dbReference>